<organism evidence="2 3">
    <name type="scientific">Metarhizium album (strain ARSEF 1941)</name>
    <dbReference type="NCBI Taxonomy" id="1081103"/>
    <lineage>
        <taxon>Eukaryota</taxon>
        <taxon>Fungi</taxon>
        <taxon>Dikarya</taxon>
        <taxon>Ascomycota</taxon>
        <taxon>Pezizomycotina</taxon>
        <taxon>Sordariomycetes</taxon>
        <taxon>Hypocreomycetidae</taxon>
        <taxon>Hypocreales</taxon>
        <taxon>Clavicipitaceae</taxon>
        <taxon>Metarhizium</taxon>
    </lineage>
</organism>
<protein>
    <recommendedName>
        <fullName evidence="4">Deacetylase-like protein</fullName>
    </recommendedName>
</protein>
<accession>A0A0B2X6V3</accession>
<evidence type="ECO:0000313" key="2">
    <source>
        <dbReference type="EMBL" id="KHO01195.1"/>
    </source>
</evidence>
<feature type="compositionally biased region" description="Acidic residues" evidence="1">
    <location>
        <begin position="60"/>
        <end position="70"/>
    </location>
</feature>
<dbReference type="PANTHER" id="PTHR37846">
    <property type="entry name" value="YALI0B21296P"/>
    <property type="match status" value="1"/>
</dbReference>
<gene>
    <name evidence="2" type="ORF">MAM_00196</name>
</gene>
<sequence>MAKTRKERAGAANMKLRQPDRSAPTEKTLLDLAEERKMFQQARQREKEMAKAKRTQGTACDDDDDDDDDPTLSPRAERVLEAALWTATIAMLHFTFDVLVQNQYGQEISWADVCTRTARAWLGTTPVDVCIDRGATAIR</sequence>
<reference evidence="2 3" key="1">
    <citation type="journal article" date="2014" name="Proc. Natl. Acad. Sci. U.S.A.">
        <title>Trajectory and genomic determinants of fungal-pathogen speciation and host adaptation.</title>
        <authorList>
            <person name="Hu X."/>
            <person name="Xiao G."/>
            <person name="Zheng P."/>
            <person name="Shang Y."/>
            <person name="Su Y."/>
            <person name="Zhang X."/>
            <person name="Liu X."/>
            <person name="Zhan S."/>
            <person name="St Leger R.J."/>
            <person name="Wang C."/>
        </authorList>
    </citation>
    <scope>NUCLEOTIDE SEQUENCE [LARGE SCALE GENOMIC DNA]</scope>
    <source>
        <strain evidence="2 3">ARSEF 1941</strain>
    </source>
</reference>
<evidence type="ECO:0008006" key="4">
    <source>
        <dbReference type="Google" id="ProtNLM"/>
    </source>
</evidence>
<keyword evidence="3" id="KW-1185">Reference proteome</keyword>
<dbReference type="EMBL" id="AZHE01000001">
    <property type="protein sequence ID" value="KHO01195.1"/>
    <property type="molecule type" value="Genomic_DNA"/>
</dbReference>
<name>A0A0B2X6V3_METAS</name>
<feature type="compositionally biased region" description="Basic and acidic residues" evidence="1">
    <location>
        <begin position="33"/>
        <end position="51"/>
    </location>
</feature>
<feature type="region of interest" description="Disordered" evidence="1">
    <location>
        <begin position="1"/>
        <end position="74"/>
    </location>
</feature>
<dbReference type="AlphaFoldDB" id="A0A0B2X6V3"/>
<evidence type="ECO:0000256" key="1">
    <source>
        <dbReference type="SAM" id="MobiDB-lite"/>
    </source>
</evidence>
<dbReference type="RefSeq" id="XP_040682260.1">
    <property type="nucleotide sequence ID" value="XM_040818995.1"/>
</dbReference>
<proteinExistence type="predicted"/>
<comment type="caution">
    <text evidence="2">The sequence shown here is derived from an EMBL/GenBank/DDBJ whole genome shotgun (WGS) entry which is preliminary data.</text>
</comment>
<dbReference type="Proteomes" id="UP000030816">
    <property type="component" value="Unassembled WGS sequence"/>
</dbReference>
<dbReference type="PANTHER" id="PTHR37846:SF1">
    <property type="entry name" value="DEACETYLASE-LIKE PROTEIN"/>
    <property type="match status" value="1"/>
</dbReference>
<evidence type="ECO:0000313" key="3">
    <source>
        <dbReference type="Proteomes" id="UP000030816"/>
    </source>
</evidence>
<dbReference type="HOGENOM" id="CLU_074873_2_0_1"/>
<dbReference type="OrthoDB" id="5597489at2759"/>
<dbReference type="STRING" id="1081103.A0A0B2X6V3"/>
<dbReference type="GeneID" id="63734651"/>